<feature type="compositionally biased region" description="Basic and acidic residues" evidence="1">
    <location>
        <begin position="320"/>
        <end position="349"/>
    </location>
</feature>
<dbReference type="AlphaFoldDB" id="A0A8B8EH76"/>
<feature type="compositionally biased region" description="Basic residues" evidence="1">
    <location>
        <begin position="309"/>
        <end position="319"/>
    </location>
</feature>
<feature type="compositionally biased region" description="Low complexity" evidence="1">
    <location>
        <begin position="353"/>
        <end position="368"/>
    </location>
</feature>
<feature type="compositionally biased region" description="Basic and acidic residues" evidence="1">
    <location>
        <begin position="169"/>
        <end position="180"/>
    </location>
</feature>
<keyword evidence="3" id="KW-1185">Reference proteome</keyword>
<gene>
    <name evidence="4" type="primary">LOC111134236</name>
</gene>
<keyword evidence="2" id="KW-1133">Transmembrane helix</keyword>
<keyword evidence="2" id="KW-0472">Membrane</keyword>
<name>A0A8B8EH76_CRAVI</name>
<feature type="region of interest" description="Disordered" evidence="1">
    <location>
        <begin position="169"/>
        <end position="201"/>
    </location>
</feature>
<evidence type="ECO:0000313" key="3">
    <source>
        <dbReference type="Proteomes" id="UP000694844"/>
    </source>
</evidence>
<sequence length="531" mass="59296">MEPIHQCPLSTKERSIRSGQVQCDDVNSYHCLGSAADGQLRELCTSPIWIEAGKCPVYSQTGQLDSKVCQSNLPGNCPTNIYRSNEVFNYPACLPVYRESTRRVDGEVLRDNSTTFSSDTGDGGADLAALYVVVVLIALMAIGLGIAWWKWRKIRVWITDLLNNRQRSDTDIRESNRTEENIVTAPQSSFSSTNNGQEVESSAPLLAATSTNVKTKHHTDIDMEKIETDEKSVKNLNLPYTDIKELNGTEQNIVATIQCSSSTSNESNIESIEPLLAATSTNEISNAESKNRDGPCAYRNETSDDKKRISSKKLKTKHHIVIDMEKMDTDDKSENVRHRPDTDIMESTRTEQNIVTTQSSSSTSNGNKESSEQLLAATSTNGLELPANISFNTNLTRKMATLLQENDILVLICENENEMANLGTEVAMTVCTDYTSGNIRPIRYREDFAFALKKVKPKSLLLFNYHVTNVSLFSKQKCSSNLKKLCKVCDRKKNVHALISIPKTKEDDFFIFLNALKTKTLKNEVQYVPSK</sequence>
<evidence type="ECO:0000256" key="1">
    <source>
        <dbReference type="SAM" id="MobiDB-lite"/>
    </source>
</evidence>
<dbReference type="RefSeq" id="XP_022338813.1">
    <property type="nucleotide sequence ID" value="XM_022483105.1"/>
</dbReference>
<organism evidence="3 4">
    <name type="scientific">Crassostrea virginica</name>
    <name type="common">Eastern oyster</name>
    <dbReference type="NCBI Taxonomy" id="6565"/>
    <lineage>
        <taxon>Eukaryota</taxon>
        <taxon>Metazoa</taxon>
        <taxon>Spiralia</taxon>
        <taxon>Lophotrochozoa</taxon>
        <taxon>Mollusca</taxon>
        <taxon>Bivalvia</taxon>
        <taxon>Autobranchia</taxon>
        <taxon>Pteriomorphia</taxon>
        <taxon>Ostreida</taxon>
        <taxon>Ostreoidea</taxon>
        <taxon>Ostreidae</taxon>
        <taxon>Crassostrea</taxon>
    </lineage>
</organism>
<keyword evidence="2" id="KW-0812">Transmembrane</keyword>
<feature type="region of interest" description="Disordered" evidence="1">
    <location>
        <begin position="283"/>
        <end position="373"/>
    </location>
</feature>
<dbReference type="GeneID" id="111134236"/>
<proteinExistence type="predicted"/>
<dbReference type="Proteomes" id="UP000694844">
    <property type="component" value="Chromosome 5"/>
</dbReference>
<reference evidence="4" key="1">
    <citation type="submission" date="2025-08" db="UniProtKB">
        <authorList>
            <consortium name="RefSeq"/>
        </authorList>
    </citation>
    <scope>IDENTIFICATION</scope>
    <source>
        <tissue evidence="4">Whole sample</tissue>
    </source>
</reference>
<evidence type="ECO:0000256" key="2">
    <source>
        <dbReference type="SAM" id="Phobius"/>
    </source>
</evidence>
<dbReference type="KEGG" id="cvn:111134236"/>
<feature type="compositionally biased region" description="Polar residues" evidence="1">
    <location>
        <begin position="184"/>
        <end position="200"/>
    </location>
</feature>
<protein>
    <submittedName>
        <fullName evidence="4">Uncharacterized protein LOC111134236 isoform X1</fullName>
    </submittedName>
</protein>
<accession>A0A8B8EH76</accession>
<feature type="transmembrane region" description="Helical" evidence="2">
    <location>
        <begin position="128"/>
        <end position="149"/>
    </location>
</feature>
<dbReference type="OrthoDB" id="6212413at2759"/>
<evidence type="ECO:0000313" key="4">
    <source>
        <dbReference type="RefSeq" id="XP_022338813.1"/>
    </source>
</evidence>